<dbReference type="InParanoid" id="A0A166LBJ5"/>
<feature type="compositionally biased region" description="Basic residues" evidence="1">
    <location>
        <begin position="152"/>
        <end position="162"/>
    </location>
</feature>
<feature type="region of interest" description="Disordered" evidence="1">
    <location>
        <begin position="92"/>
        <end position="162"/>
    </location>
</feature>
<dbReference type="AlphaFoldDB" id="A0A166LBJ5"/>
<name>A0A166LBJ5_9BASI</name>
<keyword evidence="3" id="KW-1185">Reference proteome</keyword>
<protein>
    <submittedName>
        <fullName evidence="2">Uncharacterized protein</fullName>
    </submittedName>
</protein>
<evidence type="ECO:0000256" key="1">
    <source>
        <dbReference type="SAM" id="MobiDB-lite"/>
    </source>
</evidence>
<reference evidence="2 3" key="1">
    <citation type="journal article" date="2016" name="Mol. Biol. Evol.">
        <title>Comparative Genomics of Early-Diverging Mushroom-Forming Fungi Provides Insights into the Origins of Lignocellulose Decay Capabilities.</title>
        <authorList>
            <person name="Nagy L.G."/>
            <person name="Riley R."/>
            <person name="Tritt A."/>
            <person name="Adam C."/>
            <person name="Daum C."/>
            <person name="Floudas D."/>
            <person name="Sun H."/>
            <person name="Yadav J.S."/>
            <person name="Pangilinan J."/>
            <person name="Larsson K.H."/>
            <person name="Matsuura K."/>
            <person name="Barry K."/>
            <person name="Labutti K."/>
            <person name="Kuo R."/>
            <person name="Ohm R.A."/>
            <person name="Bhattacharya S.S."/>
            <person name="Shirouzu T."/>
            <person name="Yoshinaga Y."/>
            <person name="Martin F.M."/>
            <person name="Grigoriev I.V."/>
            <person name="Hibbett D.S."/>
        </authorList>
    </citation>
    <scope>NUCLEOTIDE SEQUENCE [LARGE SCALE GENOMIC DNA]</scope>
    <source>
        <strain evidence="2 3">HHB12733</strain>
    </source>
</reference>
<evidence type="ECO:0000313" key="2">
    <source>
        <dbReference type="EMBL" id="KZT46444.1"/>
    </source>
</evidence>
<feature type="compositionally biased region" description="Basic and acidic residues" evidence="1">
    <location>
        <begin position="132"/>
        <end position="143"/>
    </location>
</feature>
<proteinExistence type="predicted"/>
<gene>
    <name evidence="2" type="ORF">CALCODRAFT_489103</name>
</gene>
<dbReference type="EMBL" id="KV424346">
    <property type="protein sequence ID" value="KZT46444.1"/>
    <property type="molecule type" value="Genomic_DNA"/>
</dbReference>
<accession>A0A166LBJ5</accession>
<evidence type="ECO:0000313" key="3">
    <source>
        <dbReference type="Proteomes" id="UP000076842"/>
    </source>
</evidence>
<sequence length="162" mass="17721">MVDILLSSEVWRGKIAGKTGHIITMDPSVPEADTKMDNNNNTTSKVPVIKQEKIVPSKVKAVVLAKRKASSDAEEPKGSLVHHVSRCRQNMWPEIKLGSENNNKVIIPDSKAEKDEEEELESKEGVGNGDESDSRDSKDKFKPDASPVGSRKSGKSARSGRK</sequence>
<organism evidence="2 3">
    <name type="scientific">Calocera cornea HHB12733</name>
    <dbReference type="NCBI Taxonomy" id="1353952"/>
    <lineage>
        <taxon>Eukaryota</taxon>
        <taxon>Fungi</taxon>
        <taxon>Dikarya</taxon>
        <taxon>Basidiomycota</taxon>
        <taxon>Agaricomycotina</taxon>
        <taxon>Dacrymycetes</taxon>
        <taxon>Dacrymycetales</taxon>
        <taxon>Dacrymycetaceae</taxon>
        <taxon>Calocera</taxon>
    </lineage>
</organism>
<dbReference type="Proteomes" id="UP000076842">
    <property type="component" value="Unassembled WGS sequence"/>
</dbReference>